<dbReference type="SUPFAM" id="SSF58104">
    <property type="entry name" value="Methyl-accepting chemotaxis protein (MCP) signaling domain"/>
    <property type="match status" value="1"/>
</dbReference>
<dbReference type="InterPro" id="IPR000014">
    <property type="entry name" value="PAS"/>
</dbReference>
<sequence length="431" mass="48044">MFGSKRRSQLAGLSQRVEQLEQQMAAVDENVTRIDFTPEGYVITANEVFLRGMQYQLSDVQAKHHRMFCSKEERESPNYRRFWSQLAAGEVQHGRFLRLKGDGSVCWLDATYFPVRDASGRVTSIMKIANEVTKDVHALEQERAISDAINRSMAVIEFSPDGDIRSANDNFLNAVGYSKSEVVGKHHRIFCDDEFYNNHPKFWQALAQGEYKTGQFKRFRRDGEIIWLEASYNPILDAQGKVIKVIKFATDITQRIIAAERTREVAEMALVSSRQTAALIVKVKSAIESSVATGTLVNQSSDQIGTVVERLQGQTKNIEETVRTINGLAEQTNLLALNAAIEAARAGEQGRGFAVVADEVRNLARRTTLATDDIGRVMQLSRDIANEISSSTESIAELAQESHSSISLVESVMTEIEAGAEHITQAIQQLN</sequence>
<evidence type="ECO:0000259" key="3">
    <source>
        <dbReference type="PROSITE" id="PS50112"/>
    </source>
</evidence>
<dbReference type="EMBL" id="PIPO01000006">
    <property type="protein sequence ID" value="RUO30391.1"/>
    <property type="molecule type" value="Genomic_DNA"/>
</dbReference>
<dbReference type="NCBIfam" id="TIGR00229">
    <property type="entry name" value="sensory_box"/>
    <property type="match status" value="2"/>
</dbReference>
<accession>A0A432WDA9</accession>
<dbReference type="Gene3D" id="3.30.450.20">
    <property type="entry name" value="PAS domain"/>
    <property type="match status" value="2"/>
</dbReference>
<dbReference type="PANTHER" id="PTHR24422">
    <property type="entry name" value="CHEMOTAXIS PROTEIN METHYLTRANSFERASE"/>
    <property type="match status" value="1"/>
</dbReference>
<dbReference type="SMART" id="SM00283">
    <property type="entry name" value="MA"/>
    <property type="match status" value="1"/>
</dbReference>
<gene>
    <name evidence="5" type="ORF">CWE14_13585</name>
</gene>
<dbReference type="AlphaFoldDB" id="A0A432WDA9"/>
<reference evidence="5 6" key="1">
    <citation type="journal article" date="2011" name="Front. Microbiol.">
        <title>Genomic signatures of strain selection and enhancement in Bacillus atrophaeus var. globigii, a historical biowarfare simulant.</title>
        <authorList>
            <person name="Gibbons H.S."/>
            <person name="Broomall S.M."/>
            <person name="McNew L.A."/>
            <person name="Daligault H."/>
            <person name="Chapman C."/>
            <person name="Bruce D."/>
            <person name="Karavis M."/>
            <person name="Krepps M."/>
            <person name="McGregor P.A."/>
            <person name="Hong C."/>
            <person name="Park K.H."/>
            <person name="Akmal A."/>
            <person name="Feldman A."/>
            <person name="Lin J.S."/>
            <person name="Chang W.E."/>
            <person name="Higgs B.W."/>
            <person name="Demirev P."/>
            <person name="Lindquist J."/>
            <person name="Liem A."/>
            <person name="Fochler E."/>
            <person name="Read T.D."/>
            <person name="Tapia R."/>
            <person name="Johnson S."/>
            <person name="Bishop-Lilly K.A."/>
            <person name="Detter C."/>
            <person name="Han C."/>
            <person name="Sozhamannan S."/>
            <person name="Rosenzweig C.N."/>
            <person name="Skowronski E.W."/>
        </authorList>
    </citation>
    <scope>NUCLEOTIDE SEQUENCE [LARGE SCALE GENOMIC DNA]</scope>
    <source>
        <strain evidence="5 6">Y4G10-17</strain>
    </source>
</reference>
<dbReference type="PANTHER" id="PTHR24422:SF10">
    <property type="entry name" value="CHEMOTAXIS PROTEIN METHYLTRANSFERASE 2"/>
    <property type="match status" value="1"/>
</dbReference>
<keyword evidence="6" id="KW-1185">Reference proteome</keyword>
<comment type="caution">
    <text evidence="5">The sequence shown here is derived from an EMBL/GenBank/DDBJ whole genome shotgun (WGS) entry which is preliminary data.</text>
</comment>
<dbReference type="PROSITE" id="PS50111">
    <property type="entry name" value="CHEMOTAXIS_TRANSDUC_2"/>
    <property type="match status" value="1"/>
</dbReference>
<dbReference type="CDD" id="cd00130">
    <property type="entry name" value="PAS"/>
    <property type="match status" value="1"/>
</dbReference>
<feature type="domain" description="PAC" evidence="4">
    <location>
        <begin position="212"/>
        <end position="264"/>
    </location>
</feature>
<organism evidence="5 6">
    <name type="scientific">Aliidiomarina soli</name>
    <dbReference type="NCBI Taxonomy" id="1928574"/>
    <lineage>
        <taxon>Bacteria</taxon>
        <taxon>Pseudomonadati</taxon>
        <taxon>Pseudomonadota</taxon>
        <taxon>Gammaproteobacteria</taxon>
        <taxon>Alteromonadales</taxon>
        <taxon>Idiomarinaceae</taxon>
        <taxon>Aliidiomarina</taxon>
    </lineage>
</organism>
<evidence type="ECO:0000259" key="2">
    <source>
        <dbReference type="PROSITE" id="PS50111"/>
    </source>
</evidence>
<evidence type="ECO:0000259" key="4">
    <source>
        <dbReference type="PROSITE" id="PS50113"/>
    </source>
</evidence>
<dbReference type="PROSITE" id="PS50113">
    <property type="entry name" value="PAC"/>
    <property type="match status" value="2"/>
</dbReference>
<dbReference type="InterPro" id="IPR013655">
    <property type="entry name" value="PAS_fold_3"/>
</dbReference>
<dbReference type="GO" id="GO:0016020">
    <property type="term" value="C:membrane"/>
    <property type="evidence" value="ECO:0007669"/>
    <property type="project" value="InterPro"/>
</dbReference>
<dbReference type="Pfam" id="PF00015">
    <property type="entry name" value="MCPsignal"/>
    <property type="match status" value="1"/>
</dbReference>
<dbReference type="InterPro" id="IPR004089">
    <property type="entry name" value="MCPsignal_dom"/>
</dbReference>
<dbReference type="SMART" id="SM00091">
    <property type="entry name" value="PAS"/>
    <property type="match status" value="2"/>
</dbReference>
<dbReference type="Proteomes" id="UP000287823">
    <property type="component" value="Unassembled WGS sequence"/>
</dbReference>
<evidence type="ECO:0000256" key="1">
    <source>
        <dbReference type="PROSITE-ProRule" id="PRU00284"/>
    </source>
</evidence>
<evidence type="ECO:0008006" key="7">
    <source>
        <dbReference type="Google" id="ProtNLM"/>
    </source>
</evidence>
<feature type="domain" description="PAS" evidence="3">
    <location>
        <begin position="141"/>
        <end position="185"/>
    </location>
</feature>
<dbReference type="Pfam" id="PF08447">
    <property type="entry name" value="PAS_3"/>
    <property type="match status" value="2"/>
</dbReference>
<dbReference type="InterPro" id="IPR001610">
    <property type="entry name" value="PAC"/>
</dbReference>
<dbReference type="GO" id="GO:0007165">
    <property type="term" value="P:signal transduction"/>
    <property type="evidence" value="ECO:0007669"/>
    <property type="project" value="UniProtKB-KW"/>
</dbReference>
<feature type="domain" description="PAC" evidence="4">
    <location>
        <begin position="90"/>
        <end position="144"/>
    </location>
</feature>
<dbReference type="GO" id="GO:0006935">
    <property type="term" value="P:chemotaxis"/>
    <property type="evidence" value="ECO:0007669"/>
    <property type="project" value="UniProtKB-ARBA"/>
</dbReference>
<name>A0A432WDA9_9GAMM</name>
<dbReference type="SUPFAM" id="SSF55785">
    <property type="entry name" value="PYP-like sensor domain (PAS domain)"/>
    <property type="match status" value="2"/>
</dbReference>
<dbReference type="PROSITE" id="PS50112">
    <property type="entry name" value="PAS"/>
    <property type="match status" value="1"/>
</dbReference>
<keyword evidence="1" id="KW-0807">Transducer</keyword>
<dbReference type="Gene3D" id="1.10.287.950">
    <property type="entry name" value="Methyl-accepting chemotaxis protein"/>
    <property type="match status" value="1"/>
</dbReference>
<dbReference type="SMART" id="SM00086">
    <property type="entry name" value="PAC"/>
    <property type="match status" value="2"/>
</dbReference>
<protein>
    <recommendedName>
        <fullName evidence="7">Chemotaxis protein</fullName>
    </recommendedName>
</protein>
<feature type="domain" description="Methyl-accepting transducer" evidence="2">
    <location>
        <begin position="249"/>
        <end position="431"/>
    </location>
</feature>
<evidence type="ECO:0000313" key="6">
    <source>
        <dbReference type="Proteomes" id="UP000287823"/>
    </source>
</evidence>
<dbReference type="InterPro" id="IPR035965">
    <property type="entry name" value="PAS-like_dom_sf"/>
</dbReference>
<dbReference type="InterPro" id="IPR000700">
    <property type="entry name" value="PAS-assoc_C"/>
</dbReference>
<dbReference type="InterPro" id="IPR050903">
    <property type="entry name" value="Bact_Chemotaxis_MeTrfase"/>
</dbReference>
<proteinExistence type="predicted"/>
<evidence type="ECO:0000313" key="5">
    <source>
        <dbReference type="EMBL" id="RUO30391.1"/>
    </source>
</evidence>